<keyword evidence="2" id="KW-1185">Reference proteome</keyword>
<gene>
    <name evidence="1" type="ORF">OLC1_LOCUS17087</name>
</gene>
<protein>
    <submittedName>
        <fullName evidence="1">OLC1v1008897C1</fullName>
    </submittedName>
</protein>
<evidence type="ECO:0000313" key="1">
    <source>
        <dbReference type="EMBL" id="CAI9109135.1"/>
    </source>
</evidence>
<dbReference type="AlphaFoldDB" id="A0AAV1DQ41"/>
<organism evidence="1 2">
    <name type="scientific">Oldenlandia corymbosa var. corymbosa</name>
    <dbReference type="NCBI Taxonomy" id="529605"/>
    <lineage>
        <taxon>Eukaryota</taxon>
        <taxon>Viridiplantae</taxon>
        <taxon>Streptophyta</taxon>
        <taxon>Embryophyta</taxon>
        <taxon>Tracheophyta</taxon>
        <taxon>Spermatophyta</taxon>
        <taxon>Magnoliopsida</taxon>
        <taxon>eudicotyledons</taxon>
        <taxon>Gunneridae</taxon>
        <taxon>Pentapetalae</taxon>
        <taxon>asterids</taxon>
        <taxon>lamiids</taxon>
        <taxon>Gentianales</taxon>
        <taxon>Rubiaceae</taxon>
        <taxon>Rubioideae</taxon>
        <taxon>Spermacoceae</taxon>
        <taxon>Hedyotis-Oldenlandia complex</taxon>
        <taxon>Oldenlandia</taxon>
    </lineage>
</organism>
<accession>A0AAV1DQ41</accession>
<sequence>MATTSSLVSCIGSAIDNAELLVGLEVLGADQNLGLLLFRLRNLKTFILLADNSEDDPNFGSFLLTIENVVCEIAQIFHTLRLRLSGEATSSPEQLNIANVFDLASVLEEHLRDGKEEIDEFYVTLLDKERQSSNSLPLYEIGVIFNSVLDNLWGSRVRIWDFKLKS</sequence>
<reference evidence="1" key="1">
    <citation type="submission" date="2023-03" db="EMBL/GenBank/DDBJ databases">
        <authorList>
            <person name="Julca I."/>
        </authorList>
    </citation>
    <scope>NUCLEOTIDE SEQUENCE</scope>
</reference>
<proteinExistence type="predicted"/>
<evidence type="ECO:0000313" key="2">
    <source>
        <dbReference type="Proteomes" id="UP001161247"/>
    </source>
</evidence>
<dbReference type="Proteomes" id="UP001161247">
    <property type="component" value="Chromosome 6"/>
</dbReference>
<name>A0AAV1DQ41_OLDCO</name>
<dbReference type="EMBL" id="OX459123">
    <property type="protein sequence ID" value="CAI9109135.1"/>
    <property type="molecule type" value="Genomic_DNA"/>
</dbReference>